<organism evidence="1">
    <name type="scientific">Siphoviridae sp. ctM3g2</name>
    <dbReference type="NCBI Taxonomy" id="2826255"/>
    <lineage>
        <taxon>Viruses</taxon>
        <taxon>Duplodnaviria</taxon>
        <taxon>Heunggongvirae</taxon>
        <taxon>Uroviricota</taxon>
        <taxon>Caudoviricetes</taxon>
    </lineage>
</organism>
<dbReference type="EMBL" id="BK014738">
    <property type="protein sequence ID" value="DAD73544.1"/>
    <property type="molecule type" value="Genomic_DNA"/>
</dbReference>
<reference evidence="1" key="1">
    <citation type="journal article" date="2021" name="Proc. Natl. Acad. Sci. U.S.A.">
        <title>A Catalog of Tens of Thousands of Viruses from Human Metagenomes Reveals Hidden Associations with Chronic Diseases.</title>
        <authorList>
            <person name="Tisza M.J."/>
            <person name="Buck C.B."/>
        </authorList>
    </citation>
    <scope>NUCLEOTIDE SEQUENCE</scope>
    <source>
        <strain evidence="1">CtM3g2</strain>
    </source>
</reference>
<name>A0A8S5LUJ0_9CAUD</name>
<accession>A0A8S5LUJ0</accession>
<protein>
    <submittedName>
        <fullName evidence="1">Uncharacterized protein</fullName>
    </submittedName>
</protein>
<sequence>MPSSSRLALMRSPLVNLIHLLFDFIISRKSYKSRKKYLDKLLCTCYTQSNLKRYQKR</sequence>
<evidence type="ECO:0000313" key="1">
    <source>
        <dbReference type="EMBL" id="DAD73544.1"/>
    </source>
</evidence>
<proteinExistence type="predicted"/>